<dbReference type="AlphaFoldDB" id="A0A2K3UWX1"/>
<protein>
    <recommendedName>
        <fullName evidence="2">BIG2 domain-containing protein</fullName>
    </recommendedName>
</protein>
<name>A0A2K3UWX1_9DEIO</name>
<dbReference type="InterPro" id="IPR008979">
    <property type="entry name" value="Galactose-bd-like_sf"/>
</dbReference>
<feature type="domain" description="BIG2" evidence="2">
    <location>
        <begin position="36"/>
        <end position="114"/>
    </location>
</feature>
<keyword evidence="4" id="KW-1185">Reference proteome</keyword>
<dbReference type="InterPro" id="IPR003343">
    <property type="entry name" value="Big_2"/>
</dbReference>
<evidence type="ECO:0000313" key="4">
    <source>
        <dbReference type="Proteomes" id="UP000236379"/>
    </source>
</evidence>
<evidence type="ECO:0000313" key="3">
    <source>
        <dbReference type="EMBL" id="PNY81030.1"/>
    </source>
</evidence>
<dbReference type="Gene3D" id="2.60.40.1080">
    <property type="match status" value="1"/>
</dbReference>
<dbReference type="EMBL" id="PPPD01000001">
    <property type="protein sequence ID" value="PNY81030.1"/>
    <property type="molecule type" value="Genomic_DNA"/>
</dbReference>
<proteinExistence type="predicted"/>
<gene>
    <name evidence="3" type="ORF">CVO96_06240</name>
</gene>
<keyword evidence="1" id="KW-0732">Signal</keyword>
<dbReference type="Gene3D" id="2.60.120.430">
    <property type="entry name" value="Galactose-binding lectin"/>
    <property type="match status" value="1"/>
</dbReference>
<dbReference type="SUPFAM" id="SSF49373">
    <property type="entry name" value="Invasin/intimin cell-adhesion fragments"/>
    <property type="match status" value="1"/>
</dbReference>
<dbReference type="InterPro" id="IPR008964">
    <property type="entry name" value="Invasin/intimin_cell_adhesion"/>
</dbReference>
<evidence type="ECO:0000256" key="1">
    <source>
        <dbReference type="SAM" id="SignalP"/>
    </source>
</evidence>
<evidence type="ECO:0000259" key="2">
    <source>
        <dbReference type="SMART" id="SM00635"/>
    </source>
</evidence>
<dbReference type="RefSeq" id="WP_103311473.1">
    <property type="nucleotide sequence ID" value="NZ_PPPD01000001.1"/>
</dbReference>
<organism evidence="3 4">
    <name type="scientific">Deinococcus koreensis</name>
    <dbReference type="NCBI Taxonomy" id="2054903"/>
    <lineage>
        <taxon>Bacteria</taxon>
        <taxon>Thermotogati</taxon>
        <taxon>Deinococcota</taxon>
        <taxon>Deinococci</taxon>
        <taxon>Deinococcales</taxon>
        <taxon>Deinococcaceae</taxon>
        <taxon>Deinococcus</taxon>
    </lineage>
</organism>
<feature type="chain" id="PRO_5014386110" description="BIG2 domain-containing protein" evidence="1">
    <location>
        <begin position="26"/>
        <end position="300"/>
    </location>
</feature>
<dbReference type="OrthoDB" id="59117at2"/>
<accession>A0A2K3UWX1</accession>
<dbReference type="SMART" id="SM00635">
    <property type="entry name" value="BID_2"/>
    <property type="match status" value="1"/>
</dbReference>
<dbReference type="Proteomes" id="UP000236379">
    <property type="component" value="Unassembled WGS sequence"/>
</dbReference>
<feature type="signal peptide" evidence="1">
    <location>
        <begin position="1"/>
        <end position="25"/>
    </location>
</feature>
<dbReference type="Pfam" id="PF02368">
    <property type="entry name" value="Big_2"/>
    <property type="match status" value="1"/>
</dbReference>
<dbReference type="SUPFAM" id="SSF49785">
    <property type="entry name" value="Galactose-binding domain-like"/>
    <property type="match status" value="1"/>
</dbReference>
<reference evidence="3 4" key="1">
    <citation type="submission" date="2018-01" db="EMBL/GenBank/DDBJ databases">
        <title>Deinococcus koreensis sp. nov., a radiation-resistant bacterium isolated from river water.</title>
        <authorList>
            <person name="Choi A."/>
        </authorList>
    </citation>
    <scope>NUCLEOTIDE SEQUENCE [LARGE SCALE GENOMIC DNA]</scope>
    <source>
        <strain evidence="3 4">SJW1-2</strain>
    </source>
</reference>
<comment type="caution">
    <text evidence="3">The sequence shown here is derived from an EMBL/GenBank/DDBJ whole genome shotgun (WGS) entry which is preliminary data.</text>
</comment>
<sequence>MLQTSAVRRTTTAALALTVSFSLMACNNNTAPVPSNITSVTVSADKTSLAIGETAQAVANVVVTNNAAKTVTWSTTNANVATVNASTGEIKAVAVGNADIVATSTVDTGKKGKVTITVTAAPALTTAKISFRPASAPTVSGYTVNTGAAFDGTSGWVQEGTKTPLDMTANTRYRDAAADTTNIVQGLEPRQYGQLQMQCGTPTTGNPCSAGTLTSGAFEYKVVNGKYNVTVSVGDSDKRNTNSLYAINVEGASAIAAFAPTAGQFKTGSALVTVSDGFLSIDAVGGKNTKLNYVDITPAP</sequence>